<evidence type="ECO:0000313" key="5">
    <source>
        <dbReference type="Proteomes" id="UP001153148"/>
    </source>
</evidence>
<dbReference type="PANTHER" id="PTHR11525">
    <property type="entry name" value="FARNESYL-PYROPHOSPHATE SYNTHETASE"/>
    <property type="match status" value="1"/>
</dbReference>
<keyword evidence="5" id="KW-1185">Reference proteome</keyword>
<evidence type="ECO:0000256" key="3">
    <source>
        <dbReference type="ARBA" id="ARBA00022842"/>
    </source>
</evidence>
<organism evidence="4 5">
    <name type="scientific">Timema podura</name>
    <name type="common">Walking stick</name>
    <dbReference type="NCBI Taxonomy" id="61482"/>
    <lineage>
        <taxon>Eukaryota</taxon>
        <taxon>Metazoa</taxon>
        <taxon>Ecdysozoa</taxon>
        <taxon>Arthropoda</taxon>
        <taxon>Hexapoda</taxon>
        <taxon>Insecta</taxon>
        <taxon>Pterygota</taxon>
        <taxon>Neoptera</taxon>
        <taxon>Polyneoptera</taxon>
        <taxon>Phasmatodea</taxon>
        <taxon>Timematodea</taxon>
        <taxon>Timematoidea</taxon>
        <taxon>Timematidae</taxon>
        <taxon>Timema</taxon>
    </lineage>
</organism>
<keyword evidence="2" id="KW-0479">Metal-binding</keyword>
<dbReference type="SUPFAM" id="SSF48576">
    <property type="entry name" value="Terpenoid synthases"/>
    <property type="match status" value="1"/>
</dbReference>
<dbReference type="Gene3D" id="1.10.600.10">
    <property type="entry name" value="Farnesyl Diphosphate Synthase"/>
    <property type="match status" value="1"/>
</dbReference>
<proteinExistence type="predicted"/>
<evidence type="ECO:0000313" key="4">
    <source>
        <dbReference type="EMBL" id="CAG2067549.1"/>
    </source>
</evidence>
<dbReference type="EMBL" id="CAJPIN010070789">
    <property type="protein sequence ID" value="CAG2067549.1"/>
    <property type="molecule type" value="Genomic_DNA"/>
</dbReference>
<accession>A0ABN7PKA2</accession>
<comment type="caution">
    <text evidence="4">The sequence shown here is derived from an EMBL/GenBank/DDBJ whole genome shotgun (WGS) entry which is preliminary data.</text>
</comment>
<keyword evidence="1" id="KW-0808">Transferase</keyword>
<evidence type="ECO:0000256" key="1">
    <source>
        <dbReference type="ARBA" id="ARBA00022679"/>
    </source>
</evidence>
<sequence length="141" mass="15480">SKYLSKSVLGKAVAPSQLRSGAGKTDVFEFKKVLPKVVQDLTDSGSYLDVPAATKRLAKILQYNVTGGKKNRGLGVVVSYRMLANEEDLTAENLELAHLMGWAMEMVRYPHSYSRSLIPASVGMWTKCQSHIVWFSGDGEA</sequence>
<dbReference type="Proteomes" id="UP001153148">
    <property type="component" value="Unassembled WGS sequence"/>
</dbReference>
<dbReference type="InterPro" id="IPR039702">
    <property type="entry name" value="FPS1-like"/>
</dbReference>
<reference evidence="4" key="1">
    <citation type="submission" date="2021-03" db="EMBL/GenBank/DDBJ databases">
        <authorList>
            <person name="Tran Van P."/>
        </authorList>
    </citation>
    <scope>NUCLEOTIDE SEQUENCE</scope>
</reference>
<keyword evidence="3" id="KW-0460">Magnesium</keyword>
<dbReference type="PANTHER" id="PTHR11525:SF0">
    <property type="entry name" value="FARNESYL PYROPHOSPHATE SYNTHASE"/>
    <property type="match status" value="1"/>
</dbReference>
<gene>
    <name evidence="4" type="ORF">TPAB3V08_LOCUS14492</name>
</gene>
<evidence type="ECO:0000256" key="2">
    <source>
        <dbReference type="ARBA" id="ARBA00022723"/>
    </source>
</evidence>
<feature type="non-terminal residue" evidence="4">
    <location>
        <position position="1"/>
    </location>
</feature>
<protein>
    <submittedName>
        <fullName evidence="4">Uncharacterized protein</fullName>
    </submittedName>
</protein>
<name>A0ABN7PKA2_TIMPD</name>
<feature type="non-terminal residue" evidence="4">
    <location>
        <position position="141"/>
    </location>
</feature>
<dbReference type="InterPro" id="IPR008949">
    <property type="entry name" value="Isoprenoid_synthase_dom_sf"/>
</dbReference>